<keyword evidence="1" id="KW-0418">Kinase</keyword>
<dbReference type="STRING" id="1789224.BFG52_12695"/>
<dbReference type="AlphaFoldDB" id="A0A1B2M1Q0"/>
<reference evidence="1 2" key="1">
    <citation type="submission" date="2016-08" db="EMBL/GenBank/DDBJ databases">
        <authorList>
            <person name="Seilhamer J.J."/>
        </authorList>
    </citation>
    <scope>NUCLEOTIDE SEQUENCE [LARGE SCALE GENOMIC DNA]</scope>
    <source>
        <strain evidence="1 2">BRTC-1</strain>
    </source>
</reference>
<dbReference type="KEGG" id="ala:BFG52_12695"/>
<organism evidence="1 2">
    <name type="scientific">Acinetobacter larvae</name>
    <dbReference type="NCBI Taxonomy" id="1789224"/>
    <lineage>
        <taxon>Bacteria</taxon>
        <taxon>Pseudomonadati</taxon>
        <taxon>Pseudomonadota</taxon>
        <taxon>Gammaproteobacteria</taxon>
        <taxon>Moraxellales</taxon>
        <taxon>Moraxellaceae</taxon>
        <taxon>Acinetobacter</taxon>
    </lineage>
</organism>
<accession>A0A1B2M1Q0</accession>
<evidence type="ECO:0000313" key="2">
    <source>
        <dbReference type="Proteomes" id="UP000093391"/>
    </source>
</evidence>
<dbReference type="EMBL" id="CP016895">
    <property type="protein sequence ID" value="AOA59126.1"/>
    <property type="molecule type" value="Genomic_DNA"/>
</dbReference>
<dbReference type="Gene3D" id="3.30.450.20">
    <property type="entry name" value="PAS domain"/>
    <property type="match status" value="1"/>
</dbReference>
<dbReference type="Proteomes" id="UP000093391">
    <property type="component" value="Chromosome"/>
</dbReference>
<dbReference type="RefSeq" id="WP_067556877.1">
    <property type="nucleotide sequence ID" value="NZ_CP016895.1"/>
</dbReference>
<gene>
    <name evidence="1" type="ORF">BFG52_12695</name>
</gene>
<dbReference type="CDD" id="cd12913">
    <property type="entry name" value="PDC1_MCP_like"/>
    <property type="match status" value="1"/>
</dbReference>
<sequence length="236" mass="27069">MTQNQYIAQLQQLLQQVLDETTAHAQHLAVHTKKILSHHLYDITKGIKLTAEERRHLQGAIKTTLSDSHYSHGMGFASYSPETLDSEDYWTLEWWYKTESQLQQAKLENYQNAQRFLDFRSFEWFQQPAQNKRPYIHGPYVDYICNSAYTITVAHPVMLQDQFIGVIAIDILVSALEKVLMPSLKNIHQTAVIINDVDRVVTSNAVSIKTGTLLKHHPHQQCIPSPPKPLQLVVLS</sequence>
<keyword evidence="2" id="KW-1185">Reference proteome</keyword>
<keyword evidence="1" id="KW-0808">Transferase</keyword>
<dbReference type="Pfam" id="PF22673">
    <property type="entry name" value="MCP-like_PDC_1"/>
    <property type="match status" value="1"/>
</dbReference>
<dbReference type="SUPFAM" id="SSF103190">
    <property type="entry name" value="Sensory domain-like"/>
    <property type="match status" value="1"/>
</dbReference>
<name>A0A1B2M1Q0_9GAMM</name>
<evidence type="ECO:0000313" key="1">
    <source>
        <dbReference type="EMBL" id="AOA59126.1"/>
    </source>
</evidence>
<proteinExistence type="predicted"/>
<dbReference type="InterPro" id="IPR029151">
    <property type="entry name" value="Sensor-like_sf"/>
</dbReference>
<dbReference type="OrthoDB" id="8687362at2"/>
<protein>
    <submittedName>
        <fullName evidence="1">Histidine kinase</fullName>
    </submittedName>
</protein>
<dbReference type="GO" id="GO:0016301">
    <property type="term" value="F:kinase activity"/>
    <property type="evidence" value="ECO:0007669"/>
    <property type="project" value="UniProtKB-KW"/>
</dbReference>